<dbReference type="InterPro" id="IPR014710">
    <property type="entry name" value="RmlC-like_jellyroll"/>
</dbReference>
<evidence type="ECO:0000259" key="12">
    <source>
        <dbReference type="Pfam" id="PF20512"/>
    </source>
</evidence>
<evidence type="ECO:0000256" key="9">
    <source>
        <dbReference type="ARBA" id="ARBA00029741"/>
    </source>
</evidence>
<dbReference type="SUPFAM" id="SSF51182">
    <property type="entry name" value="RmlC-like cupins"/>
    <property type="match status" value="1"/>
</dbReference>
<evidence type="ECO:0000256" key="1">
    <source>
        <dbReference type="ARBA" id="ARBA00000757"/>
    </source>
</evidence>
<dbReference type="InterPro" id="IPR046457">
    <property type="entry name" value="PMI_typeI_cat"/>
</dbReference>
<proteinExistence type="inferred from homology"/>
<comment type="similarity">
    <text evidence="4">Belongs to the mannose-6-phosphate isomerase type 1 family.</text>
</comment>
<name>A0A9J2PZL1_ASCLU</name>
<dbReference type="PROSITE" id="PS00965">
    <property type="entry name" value="PMI_I_1"/>
    <property type="match status" value="1"/>
</dbReference>
<dbReference type="PRINTS" id="PR00714">
    <property type="entry name" value="MAN6PISMRASE"/>
</dbReference>
<dbReference type="NCBIfam" id="TIGR00218">
    <property type="entry name" value="manA"/>
    <property type="match status" value="1"/>
</dbReference>
<dbReference type="InterPro" id="IPR001250">
    <property type="entry name" value="Man6P_Isoase-1"/>
</dbReference>
<feature type="domain" description="Phosphomannose isomerase type I helical insertion" evidence="12">
    <location>
        <begin position="173"/>
        <end position="264"/>
    </location>
</feature>
<dbReference type="Gene3D" id="1.10.441.10">
    <property type="entry name" value="Phosphomannose Isomerase, domain 2"/>
    <property type="match status" value="1"/>
</dbReference>
<accession>A0A9J2PZL1</accession>
<dbReference type="Proteomes" id="UP000036681">
    <property type="component" value="Unplaced"/>
</dbReference>
<evidence type="ECO:0000256" key="4">
    <source>
        <dbReference type="ARBA" id="ARBA00010772"/>
    </source>
</evidence>
<evidence type="ECO:0000259" key="11">
    <source>
        <dbReference type="Pfam" id="PF20511"/>
    </source>
</evidence>
<dbReference type="Pfam" id="PF20512">
    <property type="entry name" value="PMI_typeI_hel"/>
    <property type="match status" value="1"/>
</dbReference>
<dbReference type="EC" id="5.3.1.8" evidence="5"/>
<comment type="cofactor">
    <cofactor evidence="2">
        <name>Zn(2+)</name>
        <dbReference type="ChEBI" id="CHEBI:29105"/>
    </cofactor>
</comment>
<evidence type="ECO:0000313" key="14">
    <source>
        <dbReference type="WBParaSite" id="ALUE_0001562101-mRNA-1"/>
    </source>
</evidence>
<dbReference type="InterPro" id="IPR016305">
    <property type="entry name" value="Mannose-6-P_Isomerase"/>
</dbReference>
<keyword evidence="8" id="KW-0413">Isomerase</keyword>
<dbReference type="InterPro" id="IPR046458">
    <property type="entry name" value="PMI_typeI_hel"/>
</dbReference>
<protein>
    <recommendedName>
        <fullName evidence="5">mannose-6-phosphate isomerase</fullName>
        <ecNumber evidence="5">5.3.1.8</ecNumber>
    </recommendedName>
    <alternativeName>
        <fullName evidence="9">Phosphohexomutase</fullName>
    </alternativeName>
    <alternativeName>
        <fullName evidence="10">Phosphomannose isomerase</fullName>
    </alternativeName>
</protein>
<dbReference type="Pfam" id="PF20511">
    <property type="entry name" value="PMI_typeI_cat"/>
    <property type="match status" value="1"/>
</dbReference>
<feature type="domain" description="Phosphomannose isomerase type I catalytic" evidence="11">
    <location>
        <begin position="16"/>
        <end position="156"/>
    </location>
</feature>
<evidence type="ECO:0000256" key="8">
    <source>
        <dbReference type="ARBA" id="ARBA00023235"/>
    </source>
</evidence>
<keyword evidence="7" id="KW-0862">Zinc</keyword>
<dbReference type="PANTHER" id="PTHR10309:SF2">
    <property type="entry name" value="MANNOSE-6-PHOSPHATE ISOMERASE"/>
    <property type="match status" value="1"/>
</dbReference>
<dbReference type="InterPro" id="IPR011051">
    <property type="entry name" value="RmlC_Cupin_sf"/>
</dbReference>
<keyword evidence="13" id="KW-1185">Reference proteome</keyword>
<evidence type="ECO:0000256" key="2">
    <source>
        <dbReference type="ARBA" id="ARBA00001947"/>
    </source>
</evidence>
<dbReference type="WBParaSite" id="ALUE_0001562101-mRNA-1">
    <property type="protein sequence ID" value="ALUE_0001562101-mRNA-1"/>
    <property type="gene ID" value="ALUE_0001562101"/>
</dbReference>
<dbReference type="Gene3D" id="2.60.120.10">
    <property type="entry name" value="Jelly Rolls"/>
    <property type="match status" value="2"/>
</dbReference>
<dbReference type="GO" id="GO:0005975">
    <property type="term" value="P:carbohydrate metabolic process"/>
    <property type="evidence" value="ECO:0007669"/>
    <property type="project" value="InterPro"/>
</dbReference>
<sequence>MNEYMERSTTQESIMERLQCHVQNYAWGKKGMNSEVARIYAAGHDTKIDSDKSYAELWMGTHPDGPARVKRTNMKLSSYITESEKSIYERNANETHLPFIMKLMSIEKTLSLQVHPTKEQAARLNDRDPAHYPDRNHKPELAYALTRFELLCGFRPAVEISRNISAFPELEELMGDDTSKAFQTLVRAGISEECATTKAALAVCFKKLIHARKDTQRVGSLINSFLHRLDIGERGCLTEATVEVIRKMAVDFPGDVGIFSPLFLNHIILEPGECCYYAAEELHAYLSGECVECVGCSNNTIRAACTPKYIDVEALCEVLNYRMGDPSYYMVPPMKLRGFEHVNEYAPDCKDFTLHEIKIASPSGDSPIPIPSLACGSIMVIVEGEAQLENLSERGYRRDKRIQVTRGDIIYIAPGSQLCFFECQRDILAYRTFSYEHGPDHSLRNTTDLMQPVTGKLKVQKKGRAKYLVVDEDAEIFDVETEMDGIC</sequence>
<evidence type="ECO:0000256" key="3">
    <source>
        <dbReference type="ARBA" id="ARBA00004666"/>
    </source>
</evidence>
<dbReference type="GO" id="GO:0004476">
    <property type="term" value="F:mannose-6-phosphate isomerase activity"/>
    <property type="evidence" value="ECO:0007669"/>
    <property type="project" value="UniProtKB-EC"/>
</dbReference>
<organism evidence="13 14">
    <name type="scientific">Ascaris lumbricoides</name>
    <name type="common">Giant roundworm</name>
    <dbReference type="NCBI Taxonomy" id="6252"/>
    <lineage>
        <taxon>Eukaryota</taxon>
        <taxon>Metazoa</taxon>
        <taxon>Ecdysozoa</taxon>
        <taxon>Nematoda</taxon>
        <taxon>Chromadorea</taxon>
        <taxon>Rhabditida</taxon>
        <taxon>Spirurina</taxon>
        <taxon>Ascaridomorpha</taxon>
        <taxon>Ascaridoidea</taxon>
        <taxon>Ascarididae</taxon>
        <taxon>Ascaris</taxon>
    </lineage>
</organism>
<dbReference type="PANTHER" id="PTHR10309">
    <property type="entry name" value="MANNOSE-6-PHOSPHATE ISOMERASE"/>
    <property type="match status" value="1"/>
</dbReference>
<reference evidence="14" key="1">
    <citation type="submission" date="2023-03" db="UniProtKB">
        <authorList>
            <consortium name="WormBaseParasite"/>
        </authorList>
    </citation>
    <scope>IDENTIFICATION</scope>
</reference>
<dbReference type="GO" id="GO:0005829">
    <property type="term" value="C:cytosol"/>
    <property type="evidence" value="ECO:0007669"/>
    <property type="project" value="TreeGrafter"/>
</dbReference>
<comment type="pathway">
    <text evidence="3">Nucleotide-sugar biosynthesis; GDP-alpha-D-mannose biosynthesis; alpha-D-mannose 1-phosphate from D-fructose 6-phosphate: step 1/2.</text>
</comment>
<evidence type="ECO:0000256" key="7">
    <source>
        <dbReference type="ARBA" id="ARBA00022833"/>
    </source>
</evidence>
<keyword evidence="6" id="KW-0479">Metal-binding</keyword>
<dbReference type="GO" id="GO:0008270">
    <property type="term" value="F:zinc ion binding"/>
    <property type="evidence" value="ECO:0007669"/>
    <property type="project" value="InterPro"/>
</dbReference>
<evidence type="ECO:0000256" key="5">
    <source>
        <dbReference type="ARBA" id="ARBA00011956"/>
    </source>
</evidence>
<dbReference type="AlphaFoldDB" id="A0A9J2PZL1"/>
<evidence type="ECO:0000313" key="13">
    <source>
        <dbReference type="Proteomes" id="UP000036681"/>
    </source>
</evidence>
<dbReference type="InterPro" id="IPR018050">
    <property type="entry name" value="Pmannose_isomerase-type1_CS"/>
</dbReference>
<evidence type="ECO:0000256" key="6">
    <source>
        <dbReference type="ARBA" id="ARBA00022723"/>
    </source>
</evidence>
<dbReference type="GO" id="GO:0009298">
    <property type="term" value="P:GDP-mannose biosynthetic process"/>
    <property type="evidence" value="ECO:0007669"/>
    <property type="project" value="InterPro"/>
</dbReference>
<evidence type="ECO:0000256" key="10">
    <source>
        <dbReference type="ARBA" id="ARBA00030762"/>
    </source>
</evidence>
<dbReference type="CDD" id="cd07011">
    <property type="entry name" value="cupin_PMI_type_I_N"/>
    <property type="match status" value="1"/>
</dbReference>
<comment type="catalytic activity">
    <reaction evidence="1">
        <text>D-mannose 6-phosphate = D-fructose 6-phosphate</text>
        <dbReference type="Rhea" id="RHEA:12356"/>
        <dbReference type="ChEBI" id="CHEBI:58735"/>
        <dbReference type="ChEBI" id="CHEBI:61527"/>
        <dbReference type="EC" id="5.3.1.8"/>
    </reaction>
</comment>